<keyword evidence="4 7" id="KW-1133">Transmembrane helix</keyword>
<proteinExistence type="predicted"/>
<dbReference type="SUPFAM" id="SSF103473">
    <property type="entry name" value="MFS general substrate transporter"/>
    <property type="match status" value="1"/>
</dbReference>
<dbReference type="EMBL" id="JMQI01000047">
    <property type="protein sequence ID" value="KDN19831.1"/>
    <property type="molecule type" value="Genomic_DNA"/>
</dbReference>
<feature type="transmembrane region" description="Helical" evidence="7">
    <location>
        <begin position="142"/>
        <end position="159"/>
    </location>
</feature>
<dbReference type="InterPro" id="IPR036259">
    <property type="entry name" value="MFS_trans_sf"/>
</dbReference>
<dbReference type="STRING" id="287986.DV20_22280"/>
<feature type="region of interest" description="Disordered" evidence="6">
    <location>
        <begin position="451"/>
        <end position="496"/>
    </location>
</feature>
<evidence type="ECO:0000256" key="2">
    <source>
        <dbReference type="ARBA" id="ARBA00022475"/>
    </source>
</evidence>
<dbReference type="eggNOG" id="COG2814">
    <property type="taxonomic scope" value="Bacteria"/>
</dbReference>
<dbReference type="PANTHER" id="PTHR23513:SF11">
    <property type="entry name" value="STAPHYLOFERRIN A TRANSPORTER"/>
    <property type="match status" value="1"/>
</dbReference>
<gene>
    <name evidence="8" type="ORF">DV20_22280</name>
</gene>
<protein>
    <submittedName>
        <fullName evidence="8">Membrane protein</fullName>
    </submittedName>
</protein>
<evidence type="ECO:0000256" key="4">
    <source>
        <dbReference type="ARBA" id="ARBA00022989"/>
    </source>
</evidence>
<comment type="subcellular location">
    <subcellularLocation>
        <location evidence="1">Cell membrane</location>
        <topology evidence="1">Multi-pass membrane protein</topology>
    </subcellularLocation>
</comment>
<feature type="transmembrane region" description="Helical" evidence="7">
    <location>
        <begin position="204"/>
        <end position="229"/>
    </location>
</feature>
<evidence type="ECO:0000313" key="8">
    <source>
        <dbReference type="EMBL" id="KDN19831.1"/>
    </source>
</evidence>
<evidence type="ECO:0000256" key="1">
    <source>
        <dbReference type="ARBA" id="ARBA00004651"/>
    </source>
</evidence>
<dbReference type="AlphaFoldDB" id="A0A066TXC7"/>
<keyword evidence="9" id="KW-1185">Reference proteome</keyword>
<feature type="region of interest" description="Disordered" evidence="6">
    <location>
        <begin position="384"/>
        <end position="425"/>
    </location>
</feature>
<reference evidence="8 9" key="1">
    <citation type="submission" date="2014-05" db="EMBL/GenBank/DDBJ databases">
        <title>Draft genome sequence of Amycolatopsis rifamycinica DSM 46095.</title>
        <authorList>
            <person name="Lal R."/>
            <person name="Saxena A."/>
            <person name="Kumari R."/>
            <person name="Mukherjee U."/>
            <person name="Singh P."/>
            <person name="Sangwan N."/>
            <person name="Mahato N.K."/>
        </authorList>
    </citation>
    <scope>NUCLEOTIDE SEQUENCE [LARGE SCALE GENOMIC DNA]</scope>
    <source>
        <strain evidence="8 9">DSM 46095</strain>
    </source>
</reference>
<dbReference type="Gene3D" id="1.20.1250.20">
    <property type="entry name" value="MFS general substrate transporter like domains"/>
    <property type="match status" value="1"/>
</dbReference>
<evidence type="ECO:0000256" key="3">
    <source>
        <dbReference type="ARBA" id="ARBA00022692"/>
    </source>
</evidence>
<feature type="transmembrane region" description="Helical" evidence="7">
    <location>
        <begin position="165"/>
        <end position="183"/>
    </location>
</feature>
<dbReference type="GO" id="GO:0005886">
    <property type="term" value="C:plasma membrane"/>
    <property type="evidence" value="ECO:0007669"/>
    <property type="project" value="UniProtKB-SubCell"/>
</dbReference>
<keyword evidence="2" id="KW-1003">Cell membrane</keyword>
<sequence>MLHCNVSIMPSRYAGYLAGATLARTGDELSGPALLLLGMTAGPHAGAALLAGLTAAAAAGGPLFGALLDRSPAPGRLLAVALGGYAGGIALVAATFGHLPLAAVVAVAVVTGLLNPAIAGGWTAQLPAVAGPALPKASRLDAMTFTAAALAGPGLAGLLGGPTGLVVAVGLVATALPMAWSLPKRQPAKTRLKDGFRVLVRNAPLRRATVASTISCAGIGMVTVCYPLLGAAHLRGPADGALLLTVLAVASLLANAVFARKPLPWAPDRTVWLSTLLLAASCLVAASGSVVVAAVLAGFAEGPQLTALFAIRHREAPEHVRAQVFTTAASVKITGLAAGAALAGPLAAWSLPACLLTATAVQLAAAMTCLRRSERHGLRAPLDLGAVAGPQGVDRRAAGQRVVGGEQPPQHLGPGEPGVGEHGDRPREALDHAVLHEEVAGHAQFAAALERDQLPVPQHLPDLVGRSPEDGRHLRQREDRDGGVEDVFGDRNPTHR</sequence>
<feature type="transmembrane region" description="Helical" evidence="7">
    <location>
        <begin position="241"/>
        <end position="259"/>
    </location>
</feature>
<organism evidence="8 9">
    <name type="scientific">Amycolatopsis rifamycinica</name>
    <dbReference type="NCBI Taxonomy" id="287986"/>
    <lineage>
        <taxon>Bacteria</taxon>
        <taxon>Bacillati</taxon>
        <taxon>Actinomycetota</taxon>
        <taxon>Actinomycetes</taxon>
        <taxon>Pseudonocardiales</taxon>
        <taxon>Pseudonocardiaceae</taxon>
        <taxon>Amycolatopsis</taxon>
    </lineage>
</organism>
<dbReference type="PANTHER" id="PTHR23513">
    <property type="entry name" value="INTEGRAL MEMBRANE EFFLUX PROTEIN-RELATED"/>
    <property type="match status" value="1"/>
</dbReference>
<evidence type="ECO:0000313" key="9">
    <source>
        <dbReference type="Proteomes" id="UP000027345"/>
    </source>
</evidence>
<accession>A0A066TXC7</accession>
<feature type="transmembrane region" description="Helical" evidence="7">
    <location>
        <begin position="271"/>
        <end position="299"/>
    </location>
</feature>
<evidence type="ECO:0000256" key="6">
    <source>
        <dbReference type="SAM" id="MobiDB-lite"/>
    </source>
</evidence>
<evidence type="ECO:0000256" key="7">
    <source>
        <dbReference type="SAM" id="Phobius"/>
    </source>
</evidence>
<feature type="transmembrane region" description="Helical" evidence="7">
    <location>
        <begin position="45"/>
        <end position="65"/>
    </location>
</feature>
<dbReference type="Proteomes" id="UP000027345">
    <property type="component" value="Unassembled WGS sequence"/>
</dbReference>
<keyword evidence="3 7" id="KW-0812">Transmembrane</keyword>
<feature type="transmembrane region" description="Helical" evidence="7">
    <location>
        <begin position="346"/>
        <end position="370"/>
    </location>
</feature>
<name>A0A066TXC7_9PSEU</name>
<feature type="transmembrane region" description="Helical" evidence="7">
    <location>
        <begin position="102"/>
        <end position="122"/>
    </location>
</feature>
<evidence type="ECO:0000256" key="5">
    <source>
        <dbReference type="ARBA" id="ARBA00023136"/>
    </source>
</evidence>
<feature type="transmembrane region" description="Helical" evidence="7">
    <location>
        <begin position="77"/>
        <end position="96"/>
    </location>
</feature>
<feature type="compositionally biased region" description="Basic and acidic residues" evidence="6">
    <location>
        <begin position="467"/>
        <end position="496"/>
    </location>
</feature>
<comment type="caution">
    <text evidence="8">The sequence shown here is derived from an EMBL/GenBank/DDBJ whole genome shotgun (WGS) entry which is preliminary data.</text>
</comment>
<keyword evidence="5 7" id="KW-0472">Membrane</keyword>